<dbReference type="OrthoDB" id="2121326at2759"/>
<evidence type="ECO:0000256" key="1">
    <source>
        <dbReference type="ARBA" id="ARBA00023157"/>
    </source>
</evidence>
<dbReference type="PROSITE" id="PS00194">
    <property type="entry name" value="THIOREDOXIN_1"/>
    <property type="match status" value="1"/>
</dbReference>
<gene>
    <name evidence="4" type="primary">RvY_06178-1</name>
    <name evidence="4" type="synonym">RvY_06178.1</name>
    <name evidence="4" type="ORF">RvY_06178</name>
</gene>
<keyword evidence="1" id="KW-1015">Disulfide bond</keyword>
<dbReference type="InterPro" id="IPR008979">
    <property type="entry name" value="Galactose-bd-like_sf"/>
</dbReference>
<comment type="caution">
    <text evidence="4">The sequence shown here is derived from an EMBL/GenBank/DDBJ whole genome shotgun (WGS) entry which is preliminary data.</text>
</comment>
<dbReference type="Pfam" id="PF06201">
    <property type="entry name" value="PITH"/>
    <property type="match status" value="1"/>
</dbReference>
<dbReference type="PANTHER" id="PTHR46115">
    <property type="entry name" value="THIOREDOXIN-LIKE PROTEIN 1"/>
    <property type="match status" value="1"/>
</dbReference>
<feature type="domain" description="Thioredoxin" evidence="2">
    <location>
        <begin position="1"/>
        <end position="108"/>
    </location>
</feature>
<dbReference type="STRING" id="947166.A0A1D1V7C1"/>
<dbReference type="PROSITE" id="PS51532">
    <property type="entry name" value="PITH"/>
    <property type="match status" value="1"/>
</dbReference>
<dbReference type="GO" id="GO:0015035">
    <property type="term" value="F:protein-disulfide reductase activity"/>
    <property type="evidence" value="ECO:0007669"/>
    <property type="project" value="InterPro"/>
</dbReference>
<dbReference type="PRINTS" id="PR00421">
    <property type="entry name" value="THIOREDOXIN"/>
</dbReference>
<protein>
    <recommendedName>
        <fullName evidence="6">PITH domain-containing protein</fullName>
    </recommendedName>
</protein>
<dbReference type="GO" id="GO:0005737">
    <property type="term" value="C:cytoplasm"/>
    <property type="evidence" value="ECO:0007669"/>
    <property type="project" value="UniProtKB-ARBA"/>
</dbReference>
<proteinExistence type="predicted"/>
<dbReference type="SUPFAM" id="SSF52833">
    <property type="entry name" value="Thioredoxin-like"/>
    <property type="match status" value="1"/>
</dbReference>
<dbReference type="PROSITE" id="PS51352">
    <property type="entry name" value="THIOREDOXIN_2"/>
    <property type="match status" value="1"/>
</dbReference>
<evidence type="ECO:0000313" key="5">
    <source>
        <dbReference type="Proteomes" id="UP000186922"/>
    </source>
</evidence>
<feature type="domain" description="PITH" evidence="3">
    <location>
        <begin position="112"/>
        <end position="280"/>
    </location>
</feature>
<dbReference type="InterPro" id="IPR005746">
    <property type="entry name" value="Thioredoxin"/>
</dbReference>
<reference evidence="4 5" key="1">
    <citation type="journal article" date="2016" name="Nat. Commun.">
        <title>Extremotolerant tardigrade genome and improved radiotolerance of human cultured cells by tardigrade-unique protein.</title>
        <authorList>
            <person name="Hashimoto T."/>
            <person name="Horikawa D.D."/>
            <person name="Saito Y."/>
            <person name="Kuwahara H."/>
            <person name="Kozuka-Hata H."/>
            <person name="Shin-I T."/>
            <person name="Minakuchi Y."/>
            <person name="Ohishi K."/>
            <person name="Motoyama A."/>
            <person name="Aizu T."/>
            <person name="Enomoto A."/>
            <person name="Kondo K."/>
            <person name="Tanaka S."/>
            <person name="Hara Y."/>
            <person name="Koshikawa S."/>
            <person name="Sagara H."/>
            <person name="Miura T."/>
            <person name="Yokobori S."/>
            <person name="Miyagawa K."/>
            <person name="Suzuki Y."/>
            <person name="Kubo T."/>
            <person name="Oyama M."/>
            <person name="Kohara Y."/>
            <person name="Fujiyama A."/>
            <person name="Arakawa K."/>
            <person name="Katayama T."/>
            <person name="Toyoda A."/>
            <person name="Kunieda T."/>
        </authorList>
    </citation>
    <scope>NUCLEOTIDE SEQUENCE [LARGE SCALE GENOMIC DNA]</scope>
    <source>
        <strain evidence="4 5">YOKOZUNA-1</strain>
    </source>
</reference>
<dbReference type="Gene3D" id="2.60.120.470">
    <property type="entry name" value="PITH domain"/>
    <property type="match status" value="1"/>
</dbReference>
<dbReference type="InterPro" id="IPR037047">
    <property type="entry name" value="PITH_dom_sf"/>
</dbReference>
<sequence>MPVKNLTADGQLEQEVAQAAGKLVVADFFATWCGPCRTIAPQFEQLSNRYAASAVFVKINVEEMTETAARFGIRAMPTFIFLKNGQTVGQVQGADPQQIEATLKQHVGGMEGAAEGKDGMFDLTTAVDKSKSECLNEADDHTFQNLFQDTGYLESDCDEQLLLNLAFNQPIKLHSLKMRCTTENGPKLIRLFINLPRTLDFDQAAGMEAVQELTLTPKDLSGERAVPVKFVKFQNVQNMQIFVKNNQSDAETTRIDQLSIIGVPISATNMGDFKRVAGEKGEVDH</sequence>
<dbReference type="NCBIfam" id="TIGR01068">
    <property type="entry name" value="thioredoxin"/>
    <property type="match status" value="1"/>
</dbReference>
<dbReference type="InterPro" id="IPR013766">
    <property type="entry name" value="Thioredoxin_domain"/>
</dbReference>
<evidence type="ECO:0000259" key="3">
    <source>
        <dbReference type="PROSITE" id="PS51532"/>
    </source>
</evidence>
<name>A0A1D1V7C1_RAMVA</name>
<dbReference type="SUPFAM" id="SSF49785">
    <property type="entry name" value="Galactose-binding domain-like"/>
    <property type="match status" value="1"/>
</dbReference>
<dbReference type="InterPro" id="IPR017937">
    <property type="entry name" value="Thioredoxin_CS"/>
</dbReference>
<dbReference type="Proteomes" id="UP000186922">
    <property type="component" value="Unassembled WGS sequence"/>
</dbReference>
<accession>A0A1D1V7C1</accession>
<dbReference type="CDD" id="cd02947">
    <property type="entry name" value="TRX_family"/>
    <property type="match status" value="1"/>
</dbReference>
<dbReference type="InterPro" id="IPR010400">
    <property type="entry name" value="PITH_dom"/>
</dbReference>
<dbReference type="Pfam" id="PF00085">
    <property type="entry name" value="Thioredoxin"/>
    <property type="match status" value="1"/>
</dbReference>
<dbReference type="InterPro" id="IPR036249">
    <property type="entry name" value="Thioredoxin-like_sf"/>
</dbReference>
<dbReference type="Gene3D" id="3.40.30.10">
    <property type="entry name" value="Glutaredoxin"/>
    <property type="match status" value="1"/>
</dbReference>
<evidence type="ECO:0000259" key="2">
    <source>
        <dbReference type="PROSITE" id="PS51352"/>
    </source>
</evidence>
<evidence type="ECO:0000313" key="4">
    <source>
        <dbReference type="EMBL" id="GAU94398.1"/>
    </source>
</evidence>
<dbReference type="AlphaFoldDB" id="A0A1D1V7C1"/>
<keyword evidence="5" id="KW-1185">Reference proteome</keyword>
<dbReference type="EMBL" id="BDGG01000002">
    <property type="protein sequence ID" value="GAU94398.1"/>
    <property type="molecule type" value="Genomic_DNA"/>
</dbReference>
<evidence type="ECO:0008006" key="6">
    <source>
        <dbReference type="Google" id="ProtNLM"/>
    </source>
</evidence>
<organism evidence="4 5">
    <name type="scientific">Ramazzottius varieornatus</name>
    <name type="common">Water bear</name>
    <name type="synonym">Tardigrade</name>
    <dbReference type="NCBI Taxonomy" id="947166"/>
    <lineage>
        <taxon>Eukaryota</taxon>
        <taxon>Metazoa</taxon>
        <taxon>Ecdysozoa</taxon>
        <taxon>Tardigrada</taxon>
        <taxon>Eutardigrada</taxon>
        <taxon>Parachela</taxon>
        <taxon>Hypsibioidea</taxon>
        <taxon>Ramazzottiidae</taxon>
        <taxon>Ramazzottius</taxon>
    </lineage>
</organism>